<dbReference type="PROSITE" id="PS50830">
    <property type="entry name" value="TNASE_3"/>
    <property type="match status" value="1"/>
</dbReference>
<evidence type="ECO:0000256" key="3">
    <source>
        <dbReference type="ARBA" id="ARBA00022801"/>
    </source>
</evidence>
<keyword evidence="4" id="KW-0732">Signal</keyword>
<dbReference type="GO" id="GO:0004519">
    <property type="term" value="F:endonuclease activity"/>
    <property type="evidence" value="ECO:0007669"/>
    <property type="project" value="UniProtKB-KW"/>
</dbReference>
<feature type="signal peptide" evidence="4">
    <location>
        <begin position="1"/>
        <end position="22"/>
    </location>
</feature>
<keyword evidence="7" id="KW-1185">Reference proteome</keyword>
<reference evidence="6 7" key="1">
    <citation type="submission" date="2019-03" db="EMBL/GenBank/DDBJ databases">
        <title>Genomic Encyclopedia of Type Strains, Phase IV (KMG-IV): sequencing the most valuable type-strain genomes for metagenomic binning, comparative biology and taxonomic classification.</title>
        <authorList>
            <person name="Goeker M."/>
        </authorList>
    </citation>
    <scope>NUCLEOTIDE SEQUENCE [LARGE SCALE GENOMIC DNA]</scope>
    <source>
        <strain evidence="6 7">DSM 45707</strain>
    </source>
</reference>
<dbReference type="OrthoDB" id="4376109at2"/>
<dbReference type="RefSeq" id="WP_131923184.1">
    <property type="nucleotide sequence ID" value="NZ_SMAG01000001.1"/>
</dbReference>
<keyword evidence="2" id="KW-0255">Endonuclease</keyword>
<comment type="caution">
    <text evidence="6">The sequence shown here is derived from an EMBL/GenBank/DDBJ whole genome shotgun (WGS) entry which is preliminary data.</text>
</comment>
<dbReference type="InterPro" id="IPR035437">
    <property type="entry name" value="SNase_OB-fold_sf"/>
</dbReference>
<protein>
    <submittedName>
        <fullName evidence="6">Nuclease-like protein</fullName>
    </submittedName>
</protein>
<dbReference type="PANTHER" id="PTHR12302:SF3">
    <property type="entry name" value="SERINE_THREONINE-PROTEIN KINASE 31"/>
    <property type="match status" value="1"/>
</dbReference>
<dbReference type="Gene3D" id="3.40.10.10">
    <property type="entry name" value="DNA Methylphosphotriester Repair Domain"/>
    <property type="match status" value="1"/>
</dbReference>
<dbReference type="InterPro" id="IPR035451">
    <property type="entry name" value="Ada-like_dom_sf"/>
</dbReference>
<accession>A0A4R3LAR7</accession>
<keyword evidence="3" id="KW-0378">Hydrolase</keyword>
<dbReference type="SMART" id="SM00318">
    <property type="entry name" value="SNc"/>
    <property type="match status" value="1"/>
</dbReference>
<feature type="chain" id="PRO_5039049991" evidence="4">
    <location>
        <begin position="23"/>
        <end position="230"/>
    </location>
</feature>
<organism evidence="6 7">
    <name type="scientific">Hazenella coriacea</name>
    <dbReference type="NCBI Taxonomy" id="1179467"/>
    <lineage>
        <taxon>Bacteria</taxon>
        <taxon>Bacillati</taxon>
        <taxon>Bacillota</taxon>
        <taxon>Bacilli</taxon>
        <taxon>Bacillales</taxon>
        <taxon>Thermoactinomycetaceae</taxon>
        <taxon>Hazenella</taxon>
    </lineage>
</organism>
<evidence type="ECO:0000256" key="1">
    <source>
        <dbReference type="ARBA" id="ARBA00022722"/>
    </source>
</evidence>
<dbReference type="Pfam" id="PF00565">
    <property type="entry name" value="SNase"/>
    <property type="match status" value="1"/>
</dbReference>
<dbReference type="InterPro" id="IPR016071">
    <property type="entry name" value="Staphylococal_nuclease_OB-fold"/>
</dbReference>
<evidence type="ECO:0000259" key="5">
    <source>
        <dbReference type="PROSITE" id="PS50830"/>
    </source>
</evidence>
<evidence type="ECO:0000313" key="6">
    <source>
        <dbReference type="EMBL" id="TCS96802.1"/>
    </source>
</evidence>
<dbReference type="EMBL" id="SMAG01000001">
    <property type="protein sequence ID" value="TCS96802.1"/>
    <property type="molecule type" value="Genomic_DNA"/>
</dbReference>
<name>A0A4R3LAR7_9BACL</name>
<gene>
    <name evidence="6" type="ORF">EDD58_101444</name>
</gene>
<evidence type="ECO:0000313" key="7">
    <source>
        <dbReference type="Proteomes" id="UP000294937"/>
    </source>
</evidence>
<keyword evidence="1" id="KW-0540">Nuclease</keyword>
<dbReference type="PROSITE" id="PS51257">
    <property type="entry name" value="PROKAR_LIPOPROTEIN"/>
    <property type="match status" value="1"/>
</dbReference>
<proteinExistence type="predicted"/>
<dbReference type="GO" id="GO:0016787">
    <property type="term" value="F:hydrolase activity"/>
    <property type="evidence" value="ECO:0007669"/>
    <property type="project" value="UniProtKB-KW"/>
</dbReference>
<feature type="domain" description="TNase-like" evidence="5">
    <location>
        <begin position="41"/>
        <end position="161"/>
    </location>
</feature>
<dbReference type="SUPFAM" id="SSF57884">
    <property type="entry name" value="Ada DNA repair protein, N-terminal domain (N-Ada 10)"/>
    <property type="match status" value="1"/>
</dbReference>
<evidence type="ECO:0000256" key="4">
    <source>
        <dbReference type="SAM" id="SignalP"/>
    </source>
</evidence>
<dbReference type="AlphaFoldDB" id="A0A4R3LAR7"/>
<sequence length="230" mass="25776">MFSKWSARLGLLLALVLIFVTACGDKEEKEELTITPKNVAVIDGETIKVVSDKGKEETVKLILIDAPDLMKKEPFSQEAKTMLESTLKNAKKITLKKDTNPRDKDKNFLAYIIADGKDVQETLLMNGLVRVEAVPPNVKKEKDYKALQSEAQTKKVGIWSIPDYVQDDGFHPEVTTQKGPIVASKNSDVYHKVSCSDVSKILEENRVYFQTEDEAKASGRKRSETPGCWK</sequence>
<evidence type="ECO:0000256" key="2">
    <source>
        <dbReference type="ARBA" id="ARBA00022759"/>
    </source>
</evidence>
<dbReference type="PANTHER" id="PTHR12302">
    <property type="entry name" value="EBNA2 BINDING PROTEIN P100"/>
    <property type="match status" value="1"/>
</dbReference>
<dbReference type="SUPFAM" id="SSF50199">
    <property type="entry name" value="Staphylococcal nuclease"/>
    <property type="match status" value="1"/>
</dbReference>
<dbReference type="Gene3D" id="2.40.50.90">
    <property type="match status" value="1"/>
</dbReference>
<dbReference type="Proteomes" id="UP000294937">
    <property type="component" value="Unassembled WGS sequence"/>
</dbReference>